<feature type="non-terminal residue" evidence="1">
    <location>
        <position position="33"/>
    </location>
</feature>
<dbReference type="EMBL" id="CADCTQ010000684">
    <property type="protein sequence ID" value="CAA9345585.1"/>
    <property type="molecule type" value="Genomic_DNA"/>
</dbReference>
<gene>
    <name evidence="1" type="ORF">AVDCRST_MAG56-8150</name>
</gene>
<reference evidence="1" key="1">
    <citation type="submission" date="2020-02" db="EMBL/GenBank/DDBJ databases">
        <authorList>
            <person name="Meier V. D."/>
        </authorList>
    </citation>
    <scope>NUCLEOTIDE SEQUENCE</scope>
    <source>
        <strain evidence="1">AVDCRST_MAG56</strain>
    </source>
</reference>
<proteinExistence type="predicted"/>
<accession>A0A6J4LZF5</accession>
<name>A0A6J4LZF5_9SPHI</name>
<dbReference type="AlphaFoldDB" id="A0A6J4LZF5"/>
<organism evidence="1">
    <name type="scientific">uncultured Cytophagales bacterium</name>
    <dbReference type="NCBI Taxonomy" id="158755"/>
    <lineage>
        <taxon>Bacteria</taxon>
        <taxon>Pseudomonadati</taxon>
        <taxon>Bacteroidota</taxon>
        <taxon>Sphingobacteriia</taxon>
        <taxon>Sphingobacteriales</taxon>
        <taxon>environmental samples</taxon>
    </lineage>
</organism>
<feature type="non-terminal residue" evidence="1">
    <location>
        <position position="1"/>
    </location>
</feature>
<evidence type="ECO:0000313" key="1">
    <source>
        <dbReference type="EMBL" id="CAA9345585.1"/>
    </source>
</evidence>
<sequence length="33" mass="3865">WTLSRFGKCCRRRCFWPGNPVLLTAGRRPGCRL</sequence>
<protein>
    <submittedName>
        <fullName evidence="1">Uncharacterized protein</fullName>
    </submittedName>
</protein>